<comment type="subcellular location">
    <subcellularLocation>
        <location evidence="1">Membrane</location>
        <topology evidence="1">Multi-pass membrane protein</topology>
    </subcellularLocation>
</comment>
<evidence type="ECO:0000256" key="1">
    <source>
        <dbReference type="ARBA" id="ARBA00004141"/>
    </source>
</evidence>
<evidence type="ECO:0000313" key="8">
    <source>
        <dbReference type="EMBL" id="OCF29689.1"/>
    </source>
</evidence>
<evidence type="ECO:0000256" key="3">
    <source>
        <dbReference type="ARBA" id="ARBA00022989"/>
    </source>
</evidence>
<keyword evidence="3 6" id="KW-1133">Transmembrane helix</keyword>
<dbReference type="GO" id="GO:0005886">
    <property type="term" value="C:plasma membrane"/>
    <property type="evidence" value="ECO:0007669"/>
    <property type="project" value="TreeGrafter"/>
</dbReference>
<keyword evidence="2 6" id="KW-0812">Transmembrane</keyword>
<dbReference type="RefSeq" id="XP_019050759.1">
    <property type="nucleotide sequence ID" value="XM_019187881.1"/>
</dbReference>
<dbReference type="SUPFAM" id="SSF103473">
    <property type="entry name" value="MFS general substrate transporter"/>
    <property type="match status" value="2"/>
</dbReference>
<gene>
    <name evidence="8" type="ORF">I302_01201</name>
    <name evidence="9" type="ORF">I302_102511</name>
</gene>
<feature type="transmembrane region" description="Helical" evidence="6">
    <location>
        <begin position="224"/>
        <end position="245"/>
    </location>
</feature>
<accession>A0A1B9GF97</accession>
<dbReference type="EMBL" id="CP144541">
    <property type="protein sequence ID" value="WVW80526.1"/>
    <property type="molecule type" value="Genomic_DNA"/>
</dbReference>
<reference evidence="8" key="3">
    <citation type="submission" date="2014-01" db="EMBL/GenBank/DDBJ databases">
        <title>Evolution of pathogenesis and genome organization in the Tremellales.</title>
        <authorList>
            <person name="Cuomo C."/>
            <person name="Litvintseva A."/>
            <person name="Heitman J."/>
            <person name="Chen Y."/>
            <person name="Sun S."/>
            <person name="Springer D."/>
            <person name="Dromer F."/>
            <person name="Young S."/>
            <person name="Zeng Q."/>
            <person name="Chapman S."/>
            <person name="Gujja S."/>
            <person name="Saif S."/>
            <person name="Birren B."/>
        </authorList>
    </citation>
    <scope>NUCLEOTIDE SEQUENCE</scope>
    <source>
        <strain evidence="8">CBS 10118</strain>
    </source>
</reference>
<dbReference type="Pfam" id="PF07690">
    <property type="entry name" value="MFS_1"/>
    <property type="match status" value="1"/>
</dbReference>
<evidence type="ECO:0000256" key="4">
    <source>
        <dbReference type="ARBA" id="ARBA00023136"/>
    </source>
</evidence>
<dbReference type="GeneID" id="30205600"/>
<name>A0A1B9GF97_9TREE</name>
<dbReference type="PROSITE" id="PS50850">
    <property type="entry name" value="MFS"/>
    <property type="match status" value="1"/>
</dbReference>
<dbReference type="OrthoDB" id="2241241at2759"/>
<dbReference type="PANTHER" id="PTHR23501">
    <property type="entry name" value="MAJOR FACILITATOR SUPERFAMILY"/>
    <property type="match status" value="1"/>
</dbReference>
<organism evidence="8">
    <name type="scientific">Kwoniella bestiolae CBS 10118</name>
    <dbReference type="NCBI Taxonomy" id="1296100"/>
    <lineage>
        <taxon>Eukaryota</taxon>
        <taxon>Fungi</taxon>
        <taxon>Dikarya</taxon>
        <taxon>Basidiomycota</taxon>
        <taxon>Agaricomycotina</taxon>
        <taxon>Tremellomycetes</taxon>
        <taxon>Tremellales</taxon>
        <taxon>Cryptococcaceae</taxon>
        <taxon>Kwoniella</taxon>
    </lineage>
</organism>
<reference evidence="9" key="2">
    <citation type="submission" date="2013-07" db="EMBL/GenBank/DDBJ databases">
        <authorList>
            <consortium name="The Broad Institute Genome Sequencing Platform"/>
            <person name="Cuomo C."/>
            <person name="Litvintseva A."/>
            <person name="Chen Y."/>
            <person name="Heitman J."/>
            <person name="Sun S."/>
            <person name="Springer D."/>
            <person name="Dromer F."/>
            <person name="Young S.K."/>
            <person name="Zeng Q."/>
            <person name="Gargeya S."/>
            <person name="Fitzgerald M."/>
            <person name="Abouelleil A."/>
            <person name="Alvarado L."/>
            <person name="Berlin A.M."/>
            <person name="Chapman S.B."/>
            <person name="Dewar J."/>
            <person name="Goldberg J."/>
            <person name="Griggs A."/>
            <person name="Gujja S."/>
            <person name="Hansen M."/>
            <person name="Howarth C."/>
            <person name="Imamovic A."/>
            <person name="Larimer J."/>
            <person name="McCowan C."/>
            <person name="Murphy C."/>
            <person name="Pearson M."/>
            <person name="Priest M."/>
            <person name="Roberts A."/>
            <person name="Saif S."/>
            <person name="Shea T."/>
            <person name="Sykes S."/>
            <person name="Wortman J."/>
            <person name="Nusbaum C."/>
            <person name="Birren B."/>
        </authorList>
    </citation>
    <scope>NUCLEOTIDE SEQUENCE</scope>
    <source>
        <strain evidence="9">CBS 10118</strain>
    </source>
</reference>
<dbReference type="GO" id="GO:0022857">
    <property type="term" value="F:transmembrane transporter activity"/>
    <property type="evidence" value="ECO:0007669"/>
    <property type="project" value="InterPro"/>
</dbReference>
<feature type="region of interest" description="Disordered" evidence="5">
    <location>
        <begin position="1"/>
        <end position="40"/>
    </location>
</feature>
<reference evidence="8" key="1">
    <citation type="submission" date="2013-07" db="EMBL/GenBank/DDBJ databases">
        <title>The Genome Sequence of Cryptococcus bestiolae CBS10118.</title>
        <authorList>
            <consortium name="The Broad Institute Genome Sequencing Platform"/>
            <person name="Cuomo C."/>
            <person name="Litvintseva A."/>
            <person name="Chen Y."/>
            <person name="Heitman J."/>
            <person name="Sun S."/>
            <person name="Springer D."/>
            <person name="Dromer F."/>
            <person name="Young S.K."/>
            <person name="Zeng Q."/>
            <person name="Gargeya S."/>
            <person name="Fitzgerald M."/>
            <person name="Abouelleil A."/>
            <person name="Alvarado L."/>
            <person name="Berlin A.M."/>
            <person name="Chapman S.B."/>
            <person name="Dewar J."/>
            <person name="Goldberg J."/>
            <person name="Griggs A."/>
            <person name="Gujja S."/>
            <person name="Hansen M."/>
            <person name="Howarth C."/>
            <person name="Imamovic A."/>
            <person name="Larimer J."/>
            <person name="McCowan C."/>
            <person name="Murphy C."/>
            <person name="Pearson M."/>
            <person name="Priest M."/>
            <person name="Roberts A."/>
            <person name="Saif S."/>
            <person name="Shea T."/>
            <person name="Sykes S."/>
            <person name="Wortman J."/>
            <person name="Nusbaum C."/>
            <person name="Birren B."/>
        </authorList>
    </citation>
    <scope>NUCLEOTIDE SEQUENCE [LARGE SCALE GENOMIC DNA]</scope>
    <source>
        <strain evidence="8">CBS 10118</strain>
    </source>
</reference>
<dbReference type="KEGG" id="kbi:30205600"/>
<dbReference type="InterPro" id="IPR020846">
    <property type="entry name" value="MFS_dom"/>
</dbReference>
<reference evidence="9" key="4">
    <citation type="submission" date="2024-02" db="EMBL/GenBank/DDBJ databases">
        <title>Comparative genomics of Cryptococcus and Kwoniella reveals pathogenesis evolution and contrasting modes of karyotype evolution via chromosome fusion or intercentromeric recombination.</title>
        <authorList>
            <person name="Coelho M.A."/>
            <person name="David-Palma M."/>
            <person name="Shea T."/>
            <person name="Bowers K."/>
            <person name="McGinley-Smith S."/>
            <person name="Mohammad A.W."/>
            <person name="Gnirke A."/>
            <person name="Yurkov A.M."/>
            <person name="Nowrousian M."/>
            <person name="Sun S."/>
            <person name="Cuomo C.A."/>
            <person name="Heitman J."/>
        </authorList>
    </citation>
    <scope>NUCLEOTIDE SEQUENCE</scope>
    <source>
        <strain evidence="9">CBS 10118</strain>
    </source>
</reference>
<sequence length="636" mass="69062">MAAASKPLQTPSADAEDKTYQDQPMLPTLPDDEKADMDPQPAAAGVSKVEAFNRVLYQSGRKGKILLWSLAISIALTMFVYAFDQGITTTIFAPWATSSFGQHANLAAVSTASQIIRAVSKPFIGKMADITSRPTTYVIVLVFYVVGFVVAASAQTFPGYTVGMCFTAAGKSGLDLLSDIIVGDLTVLEWRGFFGALLSLPFIVTVPLNGFITSGLEDNWRWGMGMFAIMVPVLLTPAIITLYSMQIRGKKLGMTTMAGSKQQRTGKVDSDGLTRRGWLRALYDGIIEIDLLGLILLGFAFAMILMPFTLRKGAKGGWTNPSIIAMLVIGFVIFGLFALYEIYLAPKPMMTRRILFNRAFLAAVTVNVFSQMASSVRNTYFFSYINVITPWSTYVQTIFIGITTIGLCLVSPIVGLLQRSTHRYKTLMVFGNATKLIAYGLLIEGGVTEMTRHTGKLVASQLIFCLGSFSVVGARVGSQASVPHEDMASIISLLSLWSTLGSSVGGAIAAAIWTDMMPTQLALKVPNANAALVKKLYGSISVITAYDFNDPIRQGAIRAYSFTSGRLAVCALCLSVVPLLATFFMPNFYLGKQQNAVTNKGLDGEVVKTPAFEPTESPADAKWHHKLRDLYRRDAH</sequence>
<feature type="transmembrane region" description="Helical" evidence="6">
    <location>
        <begin position="490"/>
        <end position="514"/>
    </location>
</feature>
<dbReference type="Proteomes" id="UP000092730">
    <property type="component" value="Chromosome 1"/>
</dbReference>
<dbReference type="InterPro" id="IPR036259">
    <property type="entry name" value="MFS_trans_sf"/>
</dbReference>
<dbReference type="InterPro" id="IPR011701">
    <property type="entry name" value="MFS"/>
</dbReference>
<evidence type="ECO:0000313" key="9">
    <source>
        <dbReference type="EMBL" id="WVW80526.1"/>
    </source>
</evidence>
<feature type="transmembrane region" description="Helical" evidence="6">
    <location>
        <begin position="193"/>
        <end position="212"/>
    </location>
</feature>
<feature type="transmembrane region" description="Helical" evidence="6">
    <location>
        <begin position="65"/>
        <end position="83"/>
    </location>
</feature>
<feature type="transmembrane region" description="Helical" evidence="6">
    <location>
        <begin position="355"/>
        <end position="374"/>
    </location>
</feature>
<feature type="transmembrane region" description="Helical" evidence="6">
    <location>
        <begin position="394"/>
        <end position="417"/>
    </location>
</feature>
<feature type="transmembrane region" description="Helical" evidence="6">
    <location>
        <begin position="289"/>
        <end position="310"/>
    </location>
</feature>
<dbReference type="AlphaFoldDB" id="A0A1B9GF97"/>
<evidence type="ECO:0000313" key="10">
    <source>
        <dbReference type="Proteomes" id="UP000092730"/>
    </source>
</evidence>
<feature type="domain" description="Major facilitator superfamily (MFS) profile" evidence="7">
    <location>
        <begin position="70"/>
        <end position="589"/>
    </location>
</feature>
<feature type="transmembrane region" description="Helical" evidence="6">
    <location>
        <begin position="567"/>
        <end position="590"/>
    </location>
</feature>
<dbReference type="Gene3D" id="1.20.1250.20">
    <property type="entry name" value="MFS general substrate transporter like domains"/>
    <property type="match status" value="1"/>
</dbReference>
<keyword evidence="10" id="KW-1185">Reference proteome</keyword>
<evidence type="ECO:0000256" key="6">
    <source>
        <dbReference type="SAM" id="Phobius"/>
    </source>
</evidence>
<feature type="transmembrane region" description="Helical" evidence="6">
    <location>
        <begin position="457"/>
        <end position="478"/>
    </location>
</feature>
<dbReference type="EMBL" id="KI894018">
    <property type="protein sequence ID" value="OCF29689.1"/>
    <property type="molecule type" value="Genomic_DNA"/>
</dbReference>
<feature type="transmembrane region" description="Helical" evidence="6">
    <location>
        <begin position="136"/>
        <end position="154"/>
    </location>
</feature>
<evidence type="ECO:0000256" key="2">
    <source>
        <dbReference type="ARBA" id="ARBA00022692"/>
    </source>
</evidence>
<evidence type="ECO:0000259" key="7">
    <source>
        <dbReference type="PROSITE" id="PS50850"/>
    </source>
</evidence>
<dbReference type="VEuPathDB" id="FungiDB:I302_01201"/>
<feature type="transmembrane region" description="Helical" evidence="6">
    <location>
        <begin position="322"/>
        <end position="343"/>
    </location>
</feature>
<evidence type="ECO:0000256" key="5">
    <source>
        <dbReference type="SAM" id="MobiDB-lite"/>
    </source>
</evidence>
<keyword evidence="4 6" id="KW-0472">Membrane</keyword>
<proteinExistence type="predicted"/>
<dbReference type="PANTHER" id="PTHR23501:SF58">
    <property type="entry name" value="LOW AFFINITY HEME TRANSPORTER STR3"/>
    <property type="match status" value="1"/>
</dbReference>
<protein>
    <recommendedName>
        <fullName evidence="7">Major facilitator superfamily (MFS) profile domain-containing protein</fullName>
    </recommendedName>
</protein>